<proteinExistence type="predicted"/>
<dbReference type="AlphaFoldDB" id="A0A3M7SBB3"/>
<feature type="compositionally biased region" description="Basic and acidic residues" evidence="1">
    <location>
        <begin position="260"/>
        <end position="279"/>
    </location>
</feature>
<feature type="region of interest" description="Disordered" evidence="1">
    <location>
        <begin position="170"/>
        <end position="222"/>
    </location>
</feature>
<evidence type="ECO:0000256" key="1">
    <source>
        <dbReference type="SAM" id="MobiDB-lite"/>
    </source>
</evidence>
<accession>A0A3M7SBB3</accession>
<feature type="compositionally biased region" description="Basic and acidic residues" evidence="1">
    <location>
        <begin position="209"/>
        <end position="219"/>
    </location>
</feature>
<evidence type="ECO:0000313" key="3">
    <source>
        <dbReference type="Proteomes" id="UP000276133"/>
    </source>
</evidence>
<dbReference type="EMBL" id="REGN01001702">
    <property type="protein sequence ID" value="RNA33086.1"/>
    <property type="molecule type" value="Genomic_DNA"/>
</dbReference>
<organism evidence="2 3">
    <name type="scientific">Brachionus plicatilis</name>
    <name type="common">Marine rotifer</name>
    <name type="synonym">Brachionus muelleri</name>
    <dbReference type="NCBI Taxonomy" id="10195"/>
    <lineage>
        <taxon>Eukaryota</taxon>
        <taxon>Metazoa</taxon>
        <taxon>Spiralia</taxon>
        <taxon>Gnathifera</taxon>
        <taxon>Rotifera</taxon>
        <taxon>Eurotatoria</taxon>
        <taxon>Monogononta</taxon>
        <taxon>Pseudotrocha</taxon>
        <taxon>Ploima</taxon>
        <taxon>Brachionidae</taxon>
        <taxon>Brachionus</taxon>
    </lineage>
</organism>
<feature type="non-terminal residue" evidence="2">
    <location>
        <position position="279"/>
    </location>
</feature>
<feature type="region of interest" description="Disordered" evidence="1">
    <location>
        <begin position="241"/>
        <end position="279"/>
    </location>
</feature>
<feature type="compositionally biased region" description="Basic and acidic residues" evidence="1">
    <location>
        <begin position="171"/>
        <end position="184"/>
    </location>
</feature>
<name>A0A3M7SBB3_BRAPC</name>
<feature type="non-terminal residue" evidence="2">
    <location>
        <position position="1"/>
    </location>
</feature>
<evidence type="ECO:0000313" key="2">
    <source>
        <dbReference type="EMBL" id="RNA33086.1"/>
    </source>
</evidence>
<protein>
    <submittedName>
        <fullName evidence="2">Uncharacterized protein</fullName>
    </submittedName>
</protein>
<reference evidence="2 3" key="1">
    <citation type="journal article" date="2018" name="Sci. Rep.">
        <title>Genomic signatures of local adaptation to the degree of environmental predictability in rotifers.</title>
        <authorList>
            <person name="Franch-Gras L."/>
            <person name="Hahn C."/>
            <person name="Garcia-Roger E.M."/>
            <person name="Carmona M.J."/>
            <person name="Serra M."/>
            <person name="Gomez A."/>
        </authorList>
    </citation>
    <scope>NUCLEOTIDE SEQUENCE [LARGE SCALE GENOMIC DNA]</scope>
    <source>
        <strain evidence="2">HYR1</strain>
    </source>
</reference>
<comment type="caution">
    <text evidence="2">The sequence shown here is derived from an EMBL/GenBank/DDBJ whole genome shotgun (WGS) entry which is preliminary data.</text>
</comment>
<dbReference type="Proteomes" id="UP000276133">
    <property type="component" value="Unassembled WGS sequence"/>
</dbReference>
<keyword evidence="3" id="KW-1185">Reference proteome</keyword>
<sequence length="279" mass="32766">LENYEFDIEYRPGKSNQVADGLSRWPIDKLTETSQDDKETFIINNLIRRNSINTIMFKNIKGDLNSLREVFGLVRKNRDVRVQRNKLIYDRYVMAAKFKKGDTVWLKNEQIKKGECKKFIFSWKGPYIVIKNINNINYIVKPLYKNKGRPITVNRVRLKKHFGSHDQSINEENKENVHTREKRVGTWQSKRAKQIVEKAKKTRKNKSIGNDRKSKEGENVKGLLPPELVPVIDLQNLTLNGQTAQDENIKVKHRTTQKTKQSEEEKEDPTFKNKKKIDD</sequence>
<dbReference type="OrthoDB" id="115435at2759"/>
<gene>
    <name evidence="2" type="ORF">BpHYR1_050215</name>
</gene>